<dbReference type="Pfam" id="PF18389">
    <property type="entry name" value="TrmO_C"/>
    <property type="match status" value="1"/>
</dbReference>
<dbReference type="PROSITE" id="PS51668">
    <property type="entry name" value="TSAA_2"/>
    <property type="match status" value="1"/>
</dbReference>
<dbReference type="PANTHER" id="PTHR12818:SF0">
    <property type="entry name" value="TRNA (ADENINE(37)-N6)-METHYLTRANSFERASE"/>
    <property type="match status" value="1"/>
</dbReference>
<accession>A0A3E3ILD8</accession>
<dbReference type="InterPro" id="IPR023368">
    <property type="entry name" value="UPF0066_cons_site"/>
</dbReference>
<dbReference type="PROSITE" id="PS01318">
    <property type="entry name" value="TSAA_1"/>
    <property type="match status" value="1"/>
</dbReference>
<dbReference type="Gene3D" id="3.30.2310.10">
    <property type="entry name" value="YaeB-like"/>
    <property type="match status" value="1"/>
</dbReference>
<evidence type="ECO:0000256" key="2">
    <source>
        <dbReference type="ARBA" id="ARBA00033753"/>
    </source>
</evidence>
<dbReference type="Pfam" id="PF01980">
    <property type="entry name" value="TrmO_N"/>
    <property type="match status" value="1"/>
</dbReference>
<comment type="similarity">
    <text evidence="2">Belongs to the tRNA methyltransferase O family.</text>
</comment>
<reference evidence="4 5" key="1">
    <citation type="submission" date="2018-08" db="EMBL/GenBank/DDBJ databases">
        <title>A genome reference for cultivated species of the human gut microbiota.</title>
        <authorList>
            <person name="Zou Y."/>
            <person name="Xue W."/>
            <person name="Luo G."/>
        </authorList>
    </citation>
    <scope>NUCLEOTIDE SEQUENCE [LARGE SCALE GENOMIC DNA]</scope>
    <source>
        <strain evidence="4 5">TF05-12AC</strain>
    </source>
</reference>
<dbReference type="Proteomes" id="UP000260828">
    <property type="component" value="Unassembled WGS sequence"/>
</dbReference>
<dbReference type="Gene3D" id="2.40.30.70">
    <property type="entry name" value="YaeB-like"/>
    <property type="match status" value="1"/>
</dbReference>
<keyword evidence="1" id="KW-0949">S-adenosyl-L-methionine</keyword>
<dbReference type="InterPro" id="IPR036414">
    <property type="entry name" value="YaeB_N_sf"/>
</dbReference>
<dbReference type="GeneID" id="72464640"/>
<evidence type="ECO:0000256" key="1">
    <source>
        <dbReference type="ARBA" id="ARBA00022691"/>
    </source>
</evidence>
<proteinExistence type="inferred from homology"/>
<dbReference type="InterPro" id="IPR041369">
    <property type="entry name" value="TrmO_C"/>
</dbReference>
<evidence type="ECO:0000259" key="3">
    <source>
        <dbReference type="PROSITE" id="PS51668"/>
    </source>
</evidence>
<dbReference type="PANTHER" id="PTHR12818">
    <property type="entry name" value="TRNA (ADENINE(37)-N6)-METHYLTRANSFERASE"/>
    <property type="match status" value="1"/>
</dbReference>
<comment type="caution">
    <text evidence="4">The sequence shown here is derived from an EMBL/GenBank/DDBJ whole genome shotgun (WGS) entry which is preliminary data.</text>
</comment>
<keyword evidence="4" id="KW-0489">Methyltransferase</keyword>
<feature type="domain" description="TsaA-like" evidence="3">
    <location>
        <begin position="7"/>
        <end position="149"/>
    </location>
</feature>
<dbReference type="GO" id="GO:0032259">
    <property type="term" value="P:methylation"/>
    <property type="evidence" value="ECO:0007669"/>
    <property type="project" value="UniProtKB-KW"/>
</dbReference>
<dbReference type="AlphaFoldDB" id="A0A3E3ILD8"/>
<dbReference type="GO" id="GO:0008168">
    <property type="term" value="F:methyltransferase activity"/>
    <property type="evidence" value="ECO:0007669"/>
    <property type="project" value="UniProtKB-KW"/>
</dbReference>
<name>A0A3E3ILD8_9FIRM</name>
<dbReference type="CDD" id="cd09281">
    <property type="entry name" value="UPF0066"/>
    <property type="match status" value="1"/>
</dbReference>
<protein>
    <submittedName>
        <fullName evidence="4">tRNA (N6-threonylcarbamoyladenosine(37)-N6)-methyltransferase TrmO</fullName>
    </submittedName>
</protein>
<dbReference type="EMBL" id="QVME01000004">
    <property type="protein sequence ID" value="RGE67822.1"/>
    <property type="molecule type" value="Genomic_DNA"/>
</dbReference>
<dbReference type="InterPro" id="IPR023370">
    <property type="entry name" value="TrmO-like_N"/>
</dbReference>
<dbReference type="SUPFAM" id="SSF118196">
    <property type="entry name" value="YaeB-like"/>
    <property type="match status" value="1"/>
</dbReference>
<dbReference type="InterPro" id="IPR036413">
    <property type="entry name" value="YaeB-like_sf"/>
</dbReference>
<dbReference type="InterPro" id="IPR040372">
    <property type="entry name" value="YaeB-like"/>
</dbReference>
<evidence type="ECO:0000313" key="5">
    <source>
        <dbReference type="Proteomes" id="UP000260828"/>
    </source>
</evidence>
<sequence length="229" mass="25593">MSENIPLRIIAHIHSDFPTKFGIPRQSGLIHELKAAVVFEPEYRNPDALRGLEGYTHIWLIWQFSETARQGWSPTVRPPRLGGNTRMGVFASRSPFRPNPVGLSSVRLERIELQSPFGPILHVAGADLMDNTPIYDIKPYLPYVDSHPDAAGGFALQSHEGFLQVNVPSGLLERIPPDRRDALLAVLAQDPRPAYQNTPDRVYGMEYAGFEIRFTVSGHTLTVCEIIAE</sequence>
<dbReference type="NCBIfam" id="TIGR00104">
    <property type="entry name" value="tRNA_TsaA"/>
    <property type="match status" value="1"/>
</dbReference>
<gene>
    <name evidence="4" type="primary">tsaA</name>
    <name evidence="4" type="ORF">DXC40_10100</name>
</gene>
<evidence type="ECO:0000313" key="4">
    <source>
        <dbReference type="EMBL" id="RGE67822.1"/>
    </source>
</evidence>
<dbReference type="RefSeq" id="WP_024729911.1">
    <property type="nucleotide sequence ID" value="NZ_CAJFJR010000010.1"/>
</dbReference>
<organism evidence="4 5">
    <name type="scientific">Anaerotruncus colihominis</name>
    <dbReference type="NCBI Taxonomy" id="169435"/>
    <lineage>
        <taxon>Bacteria</taxon>
        <taxon>Bacillati</taxon>
        <taxon>Bacillota</taxon>
        <taxon>Clostridia</taxon>
        <taxon>Eubacteriales</taxon>
        <taxon>Oscillospiraceae</taxon>
        <taxon>Anaerotruncus</taxon>
    </lineage>
</organism>
<keyword evidence="4" id="KW-0808">Transferase</keyword>